<name>A0A2H1EJ06_9ARCH</name>
<evidence type="ECO:0000256" key="1">
    <source>
        <dbReference type="SAM" id="Phobius"/>
    </source>
</evidence>
<feature type="transmembrane region" description="Helical" evidence="1">
    <location>
        <begin position="42"/>
        <end position="60"/>
    </location>
</feature>
<sequence>MLSTCRLYVFPNTEIGFVTMACTNGGVRTLSPCAEDNGKDKQTILIITMYVIFINLELIWQHNRSIYKYHT</sequence>
<keyword evidence="1" id="KW-0472">Membrane</keyword>
<gene>
    <name evidence="2" type="ORF">NSIN_40202</name>
</gene>
<organism evidence="2 3">
    <name type="scientific">Nitrosotalea sinensis</name>
    <dbReference type="NCBI Taxonomy" id="1499975"/>
    <lineage>
        <taxon>Archaea</taxon>
        <taxon>Nitrososphaerota</taxon>
        <taxon>Nitrososphaeria</taxon>
        <taxon>Nitrosotaleales</taxon>
        <taxon>Nitrosotaleaceae</taxon>
        <taxon>Nitrosotalea</taxon>
    </lineage>
</organism>
<evidence type="ECO:0000313" key="2">
    <source>
        <dbReference type="EMBL" id="SHO47718.1"/>
    </source>
</evidence>
<protein>
    <submittedName>
        <fullName evidence="2">Uncharacterized protein</fullName>
    </submittedName>
</protein>
<keyword evidence="1" id="KW-0812">Transmembrane</keyword>
<dbReference type="EMBL" id="FRFC01000005">
    <property type="protein sequence ID" value="SHO47718.1"/>
    <property type="molecule type" value="Genomic_DNA"/>
</dbReference>
<proteinExistence type="predicted"/>
<reference evidence="3" key="1">
    <citation type="submission" date="2016-12" db="EMBL/GenBank/DDBJ databases">
        <authorList>
            <person name="Herbold C."/>
        </authorList>
    </citation>
    <scope>NUCLEOTIDE SEQUENCE [LARGE SCALE GENOMIC DNA]</scope>
</reference>
<keyword evidence="1" id="KW-1133">Transmembrane helix</keyword>
<keyword evidence="3" id="KW-1185">Reference proteome</keyword>
<dbReference type="AlphaFoldDB" id="A0A2H1EJ06"/>
<evidence type="ECO:0000313" key="3">
    <source>
        <dbReference type="Proteomes" id="UP000232412"/>
    </source>
</evidence>
<accession>A0A2H1EJ06</accession>
<dbReference type="Proteomes" id="UP000232412">
    <property type="component" value="Unassembled WGS sequence"/>
</dbReference>